<reference evidence="4" key="1">
    <citation type="journal article" date="2023" name="Insect Mol. Biol.">
        <title>Genome sequencing provides insights into the evolution of gene families encoding plant cell wall-degrading enzymes in longhorned beetles.</title>
        <authorList>
            <person name="Shin N.R."/>
            <person name="Okamura Y."/>
            <person name="Kirsch R."/>
            <person name="Pauchet Y."/>
        </authorList>
    </citation>
    <scope>NUCLEOTIDE SEQUENCE</scope>
    <source>
        <strain evidence="4">RBIC_L_NR</strain>
    </source>
</reference>
<gene>
    <name evidence="4" type="ORF">NQ314_010665</name>
</gene>
<protein>
    <recommendedName>
        <fullName evidence="6">PiggyBac transposable element-derived protein domain-containing protein</fullName>
    </recommendedName>
</protein>
<keyword evidence="5" id="KW-1185">Reference proteome</keyword>
<feature type="domain" description="PiggyBac transposable element-derived protein 4 C-terminal zinc-finger" evidence="2">
    <location>
        <begin position="314"/>
        <end position="357"/>
    </location>
</feature>
<evidence type="ECO:0000259" key="3">
    <source>
        <dbReference type="Pfam" id="PF13843"/>
    </source>
</evidence>
<dbReference type="EMBL" id="JANEYF010002970">
    <property type="protein sequence ID" value="KAJ8940587.1"/>
    <property type="molecule type" value="Genomic_DNA"/>
</dbReference>
<feature type="domain" description="PiggyBac transposable element-derived protein" evidence="3">
    <location>
        <begin position="4"/>
        <end position="263"/>
    </location>
</feature>
<name>A0AAV8XPR2_9CUCU</name>
<evidence type="ECO:0008006" key="6">
    <source>
        <dbReference type="Google" id="ProtNLM"/>
    </source>
</evidence>
<evidence type="ECO:0000313" key="4">
    <source>
        <dbReference type="EMBL" id="KAJ8940587.1"/>
    </source>
</evidence>
<feature type="compositionally biased region" description="Basic residues" evidence="1">
    <location>
        <begin position="304"/>
        <end position="314"/>
    </location>
</feature>
<evidence type="ECO:0000259" key="2">
    <source>
        <dbReference type="Pfam" id="PF13842"/>
    </source>
</evidence>
<dbReference type="PANTHER" id="PTHR46599">
    <property type="entry name" value="PIGGYBAC TRANSPOSABLE ELEMENT-DERIVED PROTEIN 4"/>
    <property type="match status" value="1"/>
</dbReference>
<dbReference type="AlphaFoldDB" id="A0AAV8XPR2"/>
<dbReference type="Pfam" id="PF13842">
    <property type="entry name" value="zf-Tnp_2"/>
    <property type="match status" value="1"/>
</dbReference>
<dbReference type="PANTHER" id="PTHR46599:SF3">
    <property type="entry name" value="PIGGYBAC TRANSPOSABLE ELEMENT-DERIVED PROTEIN 4"/>
    <property type="match status" value="1"/>
</dbReference>
<evidence type="ECO:0000256" key="1">
    <source>
        <dbReference type="SAM" id="MobiDB-lite"/>
    </source>
</evidence>
<sequence>MHMCLHFARNPEDGQPKPTDRLFKIRPLIDYFNNKMADTYYPDKMLSLDESMVLWRGRLTFRQYIKNKRHKYGEKLYIVTEPDGTNIKFAVYTRQLNDFGGKGHAANVVLHLMENWLDVGHSIYMDNFYNSYDLAIKLLDRQTYCTGTLRVDRKHTPQEVKSQKLKAGETIARYSNGVLVGKWRDKRDVAYISTEFTNEMVTYRDKIERERQKPLPIYMYNKYMGGVDRQNQLMSYYPCERKTLRWYKKIGFHILQMLLLNSYLLFKKFTNSRMSIYDFRLQIVGGLVPEATGPAPGLRENTHHPKKNPQRPRGKAISRRCTYCFNIRKIRRDTSYHCPACRNAPYLCLDECFTLYHQNL</sequence>
<dbReference type="InterPro" id="IPR029526">
    <property type="entry name" value="PGBD"/>
</dbReference>
<accession>A0AAV8XPR2</accession>
<dbReference type="InterPro" id="IPR032718">
    <property type="entry name" value="PGBD4_Znf_C"/>
</dbReference>
<comment type="caution">
    <text evidence="4">The sequence shown here is derived from an EMBL/GenBank/DDBJ whole genome shotgun (WGS) entry which is preliminary data.</text>
</comment>
<dbReference type="Proteomes" id="UP001162156">
    <property type="component" value="Unassembled WGS sequence"/>
</dbReference>
<evidence type="ECO:0000313" key="5">
    <source>
        <dbReference type="Proteomes" id="UP001162156"/>
    </source>
</evidence>
<dbReference type="Pfam" id="PF13843">
    <property type="entry name" value="DDE_Tnp_1_7"/>
    <property type="match status" value="1"/>
</dbReference>
<proteinExistence type="predicted"/>
<organism evidence="4 5">
    <name type="scientific">Rhamnusium bicolor</name>
    <dbReference type="NCBI Taxonomy" id="1586634"/>
    <lineage>
        <taxon>Eukaryota</taxon>
        <taxon>Metazoa</taxon>
        <taxon>Ecdysozoa</taxon>
        <taxon>Arthropoda</taxon>
        <taxon>Hexapoda</taxon>
        <taxon>Insecta</taxon>
        <taxon>Pterygota</taxon>
        <taxon>Neoptera</taxon>
        <taxon>Endopterygota</taxon>
        <taxon>Coleoptera</taxon>
        <taxon>Polyphaga</taxon>
        <taxon>Cucujiformia</taxon>
        <taxon>Chrysomeloidea</taxon>
        <taxon>Cerambycidae</taxon>
        <taxon>Lepturinae</taxon>
        <taxon>Rhagiini</taxon>
        <taxon>Rhamnusium</taxon>
    </lineage>
</organism>
<feature type="region of interest" description="Disordered" evidence="1">
    <location>
        <begin position="294"/>
        <end position="314"/>
    </location>
</feature>